<dbReference type="EMBL" id="JAXOFX010000008">
    <property type="protein sequence ID" value="MDZ5472699.1"/>
    <property type="molecule type" value="Genomic_DNA"/>
</dbReference>
<organism evidence="2 3">
    <name type="scientific">Robertmurraya mangrovi</name>
    <dbReference type="NCBI Taxonomy" id="3098077"/>
    <lineage>
        <taxon>Bacteria</taxon>
        <taxon>Bacillati</taxon>
        <taxon>Bacillota</taxon>
        <taxon>Bacilli</taxon>
        <taxon>Bacillales</taxon>
        <taxon>Bacillaceae</taxon>
        <taxon>Robertmurraya</taxon>
    </lineage>
</organism>
<sequence length="121" mass="14160">MTASASSSSSQDDDEEWLPYDQYQFIFEEAYEDGAEAATEGYLFDDHNQQLKGQEWETYREGYYQGWMENGGESILETIGYYLFYKYLWWSLGAMALLVVGGWWTLDPNSVSETEKRVFTF</sequence>
<dbReference type="RefSeq" id="WP_322447002.1">
    <property type="nucleotide sequence ID" value="NZ_JAXOFX010000008.1"/>
</dbReference>
<evidence type="ECO:0000256" key="1">
    <source>
        <dbReference type="SAM" id="Phobius"/>
    </source>
</evidence>
<name>A0ABU5IZV9_9BACI</name>
<proteinExistence type="predicted"/>
<evidence type="ECO:0000313" key="3">
    <source>
        <dbReference type="Proteomes" id="UP001290455"/>
    </source>
</evidence>
<keyword evidence="1" id="KW-0812">Transmembrane</keyword>
<keyword evidence="3" id="KW-1185">Reference proteome</keyword>
<comment type="caution">
    <text evidence="2">The sequence shown here is derived from an EMBL/GenBank/DDBJ whole genome shotgun (WGS) entry which is preliminary data.</text>
</comment>
<gene>
    <name evidence="2" type="ORF">SM124_13250</name>
</gene>
<dbReference type="Proteomes" id="UP001290455">
    <property type="component" value="Unassembled WGS sequence"/>
</dbReference>
<evidence type="ECO:0000313" key="2">
    <source>
        <dbReference type="EMBL" id="MDZ5472699.1"/>
    </source>
</evidence>
<accession>A0ABU5IZV9</accession>
<reference evidence="2 3" key="1">
    <citation type="submission" date="2023-11" db="EMBL/GenBank/DDBJ databases">
        <title>Bacillus jintuensis, isolated from a mudflat on the Beibu Gulf coast.</title>
        <authorList>
            <person name="Li M."/>
        </authorList>
    </citation>
    <scope>NUCLEOTIDE SEQUENCE [LARGE SCALE GENOMIC DNA]</scope>
    <source>
        <strain evidence="2 3">31A1R</strain>
    </source>
</reference>
<feature type="transmembrane region" description="Helical" evidence="1">
    <location>
        <begin position="87"/>
        <end position="106"/>
    </location>
</feature>
<keyword evidence="1" id="KW-1133">Transmembrane helix</keyword>
<protein>
    <submittedName>
        <fullName evidence="2">Uncharacterized protein</fullName>
    </submittedName>
</protein>
<keyword evidence="1" id="KW-0472">Membrane</keyword>